<feature type="region of interest" description="Disordered" evidence="1">
    <location>
        <begin position="80"/>
        <end position="104"/>
    </location>
</feature>
<reference evidence="2" key="1">
    <citation type="journal article" date="2013" name="Genetics">
        <title>The draft genome and transcriptome of Panagrellus redivivus are shaped by the harsh demands of a free-living lifestyle.</title>
        <authorList>
            <person name="Srinivasan J."/>
            <person name="Dillman A.R."/>
            <person name="Macchietto M.G."/>
            <person name="Heikkinen L."/>
            <person name="Lakso M."/>
            <person name="Fracchia K.M."/>
            <person name="Antoshechkin I."/>
            <person name="Mortazavi A."/>
            <person name="Wong G."/>
            <person name="Sternberg P.W."/>
        </authorList>
    </citation>
    <scope>NUCLEOTIDE SEQUENCE [LARGE SCALE GENOMIC DNA]</scope>
    <source>
        <strain evidence="2">MT8872</strain>
    </source>
</reference>
<accession>A0A7E4URZ3</accession>
<feature type="region of interest" description="Disordered" evidence="1">
    <location>
        <begin position="27"/>
        <end position="53"/>
    </location>
</feature>
<dbReference type="WBParaSite" id="Pan_g12130.t1">
    <property type="protein sequence ID" value="Pan_g12130.t1"/>
    <property type="gene ID" value="Pan_g12130"/>
</dbReference>
<name>A0A7E4URZ3_PANRE</name>
<feature type="region of interest" description="Disordered" evidence="1">
    <location>
        <begin position="194"/>
        <end position="230"/>
    </location>
</feature>
<evidence type="ECO:0000313" key="2">
    <source>
        <dbReference type="Proteomes" id="UP000492821"/>
    </source>
</evidence>
<evidence type="ECO:0000256" key="1">
    <source>
        <dbReference type="SAM" id="MobiDB-lite"/>
    </source>
</evidence>
<evidence type="ECO:0000313" key="3">
    <source>
        <dbReference type="WBParaSite" id="Pan_g12130.t1"/>
    </source>
</evidence>
<proteinExistence type="predicted"/>
<sequence>MPNLIEMPPEPKLSVFDLTDIEDIDAFSDGLDADPSSDDETFKSHKSGTKRITKKRLRAALPIISNGHEIGHATNVAETNGHGINDTHETDSIKSDADKTPIEGDKAVKANGCATEDTGAKISEQTAVKNVTSAKQEQAFVMDAPTDHFDELERQINGPDRWNMTSSSAENSEDELGGLERDEFSFKMCQIMRRGRHHRNKKTISSSAKSKVSAPETPKKSLEVLSESESDTENFEKFKFCTRNVPMAVLNEDDL</sequence>
<keyword evidence="2" id="KW-1185">Reference proteome</keyword>
<dbReference type="Proteomes" id="UP000492821">
    <property type="component" value="Unassembled WGS sequence"/>
</dbReference>
<reference evidence="3" key="2">
    <citation type="submission" date="2020-10" db="UniProtKB">
        <authorList>
            <consortium name="WormBaseParasite"/>
        </authorList>
    </citation>
    <scope>IDENTIFICATION</scope>
</reference>
<feature type="compositionally biased region" description="Basic residues" evidence="1">
    <location>
        <begin position="44"/>
        <end position="53"/>
    </location>
</feature>
<organism evidence="2 3">
    <name type="scientific">Panagrellus redivivus</name>
    <name type="common">Microworm</name>
    <dbReference type="NCBI Taxonomy" id="6233"/>
    <lineage>
        <taxon>Eukaryota</taxon>
        <taxon>Metazoa</taxon>
        <taxon>Ecdysozoa</taxon>
        <taxon>Nematoda</taxon>
        <taxon>Chromadorea</taxon>
        <taxon>Rhabditida</taxon>
        <taxon>Tylenchina</taxon>
        <taxon>Panagrolaimomorpha</taxon>
        <taxon>Panagrolaimoidea</taxon>
        <taxon>Panagrolaimidae</taxon>
        <taxon>Panagrellus</taxon>
    </lineage>
</organism>
<feature type="compositionally biased region" description="Basic and acidic residues" evidence="1">
    <location>
        <begin position="85"/>
        <end position="104"/>
    </location>
</feature>
<feature type="compositionally biased region" description="Acidic residues" evidence="1">
    <location>
        <begin position="27"/>
        <end position="39"/>
    </location>
</feature>
<feature type="region of interest" description="Disordered" evidence="1">
    <location>
        <begin position="158"/>
        <end position="178"/>
    </location>
</feature>
<dbReference type="AlphaFoldDB" id="A0A7E4URZ3"/>
<protein>
    <submittedName>
        <fullName evidence="3">BLVR domain-containing protein</fullName>
    </submittedName>
</protein>